<reference evidence="2" key="1">
    <citation type="submission" date="2021-02" db="EMBL/GenBank/DDBJ databases">
        <authorList>
            <person name="Nowell W R."/>
        </authorList>
    </citation>
    <scope>NUCLEOTIDE SEQUENCE</scope>
</reference>
<accession>A0A814Y3D9</accession>
<sequence>MTTTDDNIVQIQQPFPDKLVIPAAESNKQPILDILLDNIIPSSIPVSILEIGSGTGQHIVHFAAYFPLATFQPSDNDSKYLKSIQAYTDEYEVNAFTKNVASPLYIDVLAPITITKQSFDFIYCSNFIHITPIECTQGLFRLAKQVLKSEGSLITYGPYDLLDDGRITPETKRRLHAYLQMQDPPWDLKNIDELKIIANDYHFELKQIFDMPVNNKILWWIKKNDL</sequence>
<evidence type="ECO:0000313" key="3">
    <source>
        <dbReference type="EMBL" id="CAF1581572.1"/>
    </source>
</evidence>
<proteinExistence type="inferred from homology"/>
<dbReference type="Pfam" id="PF06080">
    <property type="entry name" value="DUF938"/>
    <property type="match status" value="1"/>
</dbReference>
<evidence type="ECO:0000313" key="2">
    <source>
        <dbReference type="EMBL" id="CAF1224098.1"/>
    </source>
</evidence>
<evidence type="ECO:0000313" key="5">
    <source>
        <dbReference type="Proteomes" id="UP000663870"/>
    </source>
</evidence>
<name>A0A814Y3D9_9BILA</name>
<dbReference type="AlphaFoldDB" id="A0A814Y3D9"/>
<keyword evidence="5" id="KW-1185">Reference proteome</keyword>
<dbReference type="SUPFAM" id="SSF53335">
    <property type="entry name" value="S-adenosyl-L-methionine-dependent methyltransferases"/>
    <property type="match status" value="1"/>
</dbReference>
<gene>
    <name evidence="3" type="ORF">JXQ802_LOCUS46277</name>
    <name evidence="2" type="ORF">PYM288_LOCUS26029</name>
</gene>
<dbReference type="InterPro" id="IPR010342">
    <property type="entry name" value="DUF938"/>
</dbReference>
<protein>
    <submittedName>
        <fullName evidence="2">Uncharacterized protein</fullName>
    </submittedName>
</protein>
<dbReference type="InterPro" id="IPR029063">
    <property type="entry name" value="SAM-dependent_MTases_sf"/>
</dbReference>
<evidence type="ECO:0000313" key="4">
    <source>
        <dbReference type="Proteomes" id="UP000663854"/>
    </source>
</evidence>
<dbReference type="Proteomes" id="UP000663870">
    <property type="component" value="Unassembled WGS sequence"/>
</dbReference>
<dbReference type="EMBL" id="CAJNOL010004124">
    <property type="protein sequence ID" value="CAF1581572.1"/>
    <property type="molecule type" value="Genomic_DNA"/>
</dbReference>
<dbReference type="CDD" id="cd02440">
    <property type="entry name" value="AdoMet_MTases"/>
    <property type="match status" value="1"/>
</dbReference>
<dbReference type="Proteomes" id="UP000663854">
    <property type="component" value="Unassembled WGS sequence"/>
</dbReference>
<dbReference type="Gene3D" id="3.40.50.150">
    <property type="entry name" value="Vaccinia Virus protein VP39"/>
    <property type="match status" value="1"/>
</dbReference>
<dbReference type="PANTHER" id="PTHR20974:SF0">
    <property type="entry name" value="UPF0585 PROTEIN CG18661"/>
    <property type="match status" value="1"/>
</dbReference>
<dbReference type="PANTHER" id="PTHR20974">
    <property type="entry name" value="UPF0585 PROTEIN CG18661"/>
    <property type="match status" value="1"/>
</dbReference>
<comment type="similarity">
    <text evidence="1">Belongs to the UPF0585 family.</text>
</comment>
<evidence type="ECO:0000256" key="1">
    <source>
        <dbReference type="ARBA" id="ARBA00008308"/>
    </source>
</evidence>
<dbReference type="EMBL" id="CAJNOH010001500">
    <property type="protein sequence ID" value="CAF1224098.1"/>
    <property type="molecule type" value="Genomic_DNA"/>
</dbReference>
<organism evidence="2 4">
    <name type="scientific">Rotaria sordida</name>
    <dbReference type="NCBI Taxonomy" id="392033"/>
    <lineage>
        <taxon>Eukaryota</taxon>
        <taxon>Metazoa</taxon>
        <taxon>Spiralia</taxon>
        <taxon>Gnathifera</taxon>
        <taxon>Rotifera</taxon>
        <taxon>Eurotatoria</taxon>
        <taxon>Bdelloidea</taxon>
        <taxon>Philodinida</taxon>
        <taxon>Philodinidae</taxon>
        <taxon>Rotaria</taxon>
    </lineage>
</organism>
<comment type="caution">
    <text evidence="2">The sequence shown here is derived from an EMBL/GenBank/DDBJ whole genome shotgun (WGS) entry which is preliminary data.</text>
</comment>